<reference evidence="8" key="1">
    <citation type="journal article" date="2017" name="Nature">
        <title>The genome of Chenopodium quinoa.</title>
        <authorList>
            <person name="Jarvis D.E."/>
            <person name="Ho Y.S."/>
            <person name="Lightfoot D.J."/>
            <person name="Schmoeckel S.M."/>
            <person name="Li B."/>
            <person name="Borm T.J.A."/>
            <person name="Ohyanagi H."/>
            <person name="Mineta K."/>
            <person name="Michell C.T."/>
            <person name="Saber N."/>
            <person name="Kharbatia N.M."/>
            <person name="Rupper R.R."/>
            <person name="Sharp A.R."/>
            <person name="Dally N."/>
            <person name="Boughton B.A."/>
            <person name="Woo Y.H."/>
            <person name="Gao G."/>
            <person name="Schijlen E.G.W.M."/>
            <person name="Guo X."/>
            <person name="Momin A.A."/>
            <person name="Negrao S."/>
            <person name="Al-Babili S."/>
            <person name="Gehring C."/>
            <person name="Roessner U."/>
            <person name="Jung C."/>
            <person name="Murphy K."/>
            <person name="Arold S.T."/>
            <person name="Gojobori T."/>
            <person name="van der Linden C.G."/>
            <person name="van Loo E.N."/>
            <person name="Jellen E.N."/>
            <person name="Maughan P.J."/>
            <person name="Tester M."/>
        </authorList>
    </citation>
    <scope>NUCLEOTIDE SEQUENCE [LARGE SCALE GENOMIC DNA]</scope>
    <source>
        <strain evidence="8">cv. PI 614886</strain>
    </source>
</reference>
<dbReference type="GO" id="GO:0046983">
    <property type="term" value="F:protein dimerization activity"/>
    <property type="evidence" value="ECO:0007669"/>
    <property type="project" value="InterPro"/>
</dbReference>
<feature type="domain" description="BHLH" evidence="7">
    <location>
        <begin position="123"/>
        <end position="182"/>
    </location>
</feature>
<dbReference type="PROSITE" id="PS50888">
    <property type="entry name" value="BHLH"/>
    <property type="match status" value="1"/>
</dbReference>
<accession>A0A803N174</accession>
<evidence type="ECO:0000256" key="1">
    <source>
        <dbReference type="ARBA" id="ARBA00004123"/>
    </source>
</evidence>
<dbReference type="InterPro" id="IPR045843">
    <property type="entry name" value="IND-like"/>
</dbReference>
<dbReference type="SUPFAM" id="SSF47459">
    <property type="entry name" value="HLH, helix-loop-helix DNA-binding domain"/>
    <property type="match status" value="1"/>
</dbReference>
<evidence type="ECO:0000256" key="2">
    <source>
        <dbReference type="ARBA" id="ARBA00023015"/>
    </source>
</evidence>
<evidence type="ECO:0000256" key="3">
    <source>
        <dbReference type="ARBA" id="ARBA00023125"/>
    </source>
</evidence>
<dbReference type="Gramene" id="AUR62038708-RA">
    <property type="protein sequence ID" value="AUR62038708-RA:cds"/>
    <property type="gene ID" value="AUR62038708"/>
</dbReference>
<evidence type="ECO:0000313" key="8">
    <source>
        <dbReference type="EnsemblPlants" id="AUR62038708-RA:cds"/>
    </source>
</evidence>
<dbReference type="InterPro" id="IPR011598">
    <property type="entry name" value="bHLH_dom"/>
</dbReference>
<proteinExistence type="predicted"/>
<dbReference type="GO" id="GO:0000978">
    <property type="term" value="F:RNA polymerase II cis-regulatory region sequence-specific DNA binding"/>
    <property type="evidence" value="ECO:0007669"/>
    <property type="project" value="TreeGrafter"/>
</dbReference>
<evidence type="ECO:0000256" key="5">
    <source>
        <dbReference type="ARBA" id="ARBA00023242"/>
    </source>
</evidence>
<protein>
    <recommendedName>
        <fullName evidence="7">BHLH domain-containing protein</fullName>
    </recommendedName>
</protein>
<comment type="subcellular location">
    <subcellularLocation>
        <location evidence="1">Nucleus</location>
    </subcellularLocation>
</comment>
<evidence type="ECO:0000259" key="7">
    <source>
        <dbReference type="PROSITE" id="PS50888"/>
    </source>
</evidence>
<feature type="region of interest" description="Disordered" evidence="6">
    <location>
        <begin position="73"/>
        <end position="134"/>
    </location>
</feature>
<feature type="compositionally biased region" description="Low complexity" evidence="6">
    <location>
        <begin position="115"/>
        <end position="124"/>
    </location>
</feature>
<dbReference type="Gene3D" id="4.10.280.10">
    <property type="entry name" value="Helix-loop-helix DNA-binding domain"/>
    <property type="match status" value="1"/>
</dbReference>
<dbReference type="InterPro" id="IPR036638">
    <property type="entry name" value="HLH_DNA-bd_sf"/>
</dbReference>
<keyword evidence="2" id="KW-0805">Transcription regulation</keyword>
<dbReference type="EnsemblPlants" id="AUR62038708-RA">
    <property type="protein sequence ID" value="AUR62038708-RA:cds"/>
    <property type="gene ID" value="AUR62038708"/>
</dbReference>
<evidence type="ECO:0000256" key="4">
    <source>
        <dbReference type="ARBA" id="ARBA00023163"/>
    </source>
</evidence>
<dbReference type="AlphaFoldDB" id="A0A803N174"/>
<dbReference type="PANTHER" id="PTHR16223:SF300">
    <property type="entry name" value="TRANSCRIPTION FACTOR BHLH133"/>
    <property type="match status" value="1"/>
</dbReference>
<reference evidence="8" key="2">
    <citation type="submission" date="2021-03" db="UniProtKB">
        <authorList>
            <consortium name="EnsemblPlants"/>
        </authorList>
    </citation>
    <scope>IDENTIFICATION</scope>
</reference>
<keyword evidence="9" id="KW-1185">Reference proteome</keyword>
<keyword evidence="4" id="KW-0804">Transcription</keyword>
<keyword evidence="3" id="KW-0238">DNA-binding</keyword>
<evidence type="ECO:0000256" key="6">
    <source>
        <dbReference type="SAM" id="MobiDB-lite"/>
    </source>
</evidence>
<organism evidence="8 9">
    <name type="scientific">Chenopodium quinoa</name>
    <name type="common">Quinoa</name>
    <dbReference type="NCBI Taxonomy" id="63459"/>
    <lineage>
        <taxon>Eukaryota</taxon>
        <taxon>Viridiplantae</taxon>
        <taxon>Streptophyta</taxon>
        <taxon>Embryophyta</taxon>
        <taxon>Tracheophyta</taxon>
        <taxon>Spermatophyta</taxon>
        <taxon>Magnoliopsida</taxon>
        <taxon>eudicotyledons</taxon>
        <taxon>Gunneridae</taxon>
        <taxon>Pentapetalae</taxon>
        <taxon>Caryophyllales</taxon>
        <taxon>Chenopodiaceae</taxon>
        <taxon>Chenopodioideae</taxon>
        <taxon>Atripliceae</taxon>
        <taxon>Chenopodium</taxon>
    </lineage>
</organism>
<dbReference type="GO" id="GO:0005634">
    <property type="term" value="C:nucleus"/>
    <property type="evidence" value="ECO:0007669"/>
    <property type="project" value="UniProtKB-SubCell"/>
</dbReference>
<dbReference type="GO" id="GO:0000981">
    <property type="term" value="F:DNA-binding transcription factor activity, RNA polymerase II-specific"/>
    <property type="evidence" value="ECO:0007669"/>
    <property type="project" value="TreeGrafter"/>
</dbReference>
<keyword evidence="5" id="KW-0539">Nucleus</keyword>
<sequence>MEGGEWSNFNAAVCVNEEADFMAQLFPNPNDCHMDDQDNGAINNADVDEDQSQLDPAAEDKICDSSYNSKKRGRVLEGVQKGKRSVRVKRSQSLSALGGDDDEKENDGIAVNRQSSSSASRGSATDPQSLYARKRRERINERLKILQSLVPNGTKLLSSDEHWMYAPIAYNGMNIGLDFQFK</sequence>
<feature type="compositionally biased region" description="Basic residues" evidence="6">
    <location>
        <begin position="81"/>
        <end position="90"/>
    </location>
</feature>
<dbReference type="PANTHER" id="PTHR16223">
    <property type="entry name" value="TRANSCRIPTION FACTOR BHLH83-RELATED"/>
    <property type="match status" value="1"/>
</dbReference>
<dbReference type="Proteomes" id="UP000596660">
    <property type="component" value="Unplaced"/>
</dbReference>
<name>A0A803N174_CHEQI</name>
<evidence type="ECO:0000313" key="9">
    <source>
        <dbReference type="Proteomes" id="UP000596660"/>
    </source>
</evidence>
<feature type="region of interest" description="Disordered" evidence="6">
    <location>
        <begin position="33"/>
        <end position="60"/>
    </location>
</feature>